<gene>
    <name evidence="2" type="ORF">FKW77_002499</name>
</gene>
<dbReference type="EMBL" id="CP042193">
    <property type="protein sequence ID" value="QDS73188.1"/>
    <property type="molecule type" value="Genomic_DNA"/>
</dbReference>
<feature type="region of interest" description="Disordered" evidence="1">
    <location>
        <begin position="851"/>
        <end position="870"/>
    </location>
</feature>
<keyword evidence="3" id="KW-1185">Reference proteome</keyword>
<dbReference type="OrthoDB" id="27483at2759"/>
<reference evidence="2 3" key="1">
    <citation type="submission" date="2019-07" db="EMBL/GenBank/DDBJ databases">
        <title>Finished genome of Venturia effusa.</title>
        <authorList>
            <person name="Young C.A."/>
            <person name="Cox M.P."/>
            <person name="Ganley A.R.D."/>
            <person name="David W.J."/>
        </authorList>
    </citation>
    <scope>NUCLEOTIDE SEQUENCE [LARGE SCALE GENOMIC DNA]</scope>
    <source>
        <strain evidence="3">albino</strain>
    </source>
</reference>
<protein>
    <submittedName>
        <fullName evidence="2">Uncharacterized protein</fullName>
    </submittedName>
</protein>
<dbReference type="AlphaFoldDB" id="A0A517LC17"/>
<name>A0A517LC17_9PEZI</name>
<sequence>MDPSQESQSQLKYKNDLHLCLSGDQQSFLSFASKPCHVYTLDPMILIKSLGRLVPLPFNPDEAMCIATLKRCRRNALSQDEIEFQNPDWQNALSEIVVDTSKELGIIGSISAQNCRLVTCSQGASLDLLESRDRPSNMVATLVILLPSCHSGGQIVFGYNKQIKSVKTAERHDSGIKAFAWYSDVVFKSEPIKSEYLMALSYDLVSHQASRQDHTDEALDKVDKKLAKLLRKWHNVIPTQGKIIHVLAGKYSKTPKLKVLKGKDMLMGQRILNVCSVEDLSLFFGTLNRRIPQMSDGQLLGEELWLTDVRDTEGYQVACPSDVQTTELLTRNIFNNKPDDIEKYDEHSNDDNGRWVTSDSTWKKQASNNTSGLRESFIILTYAQVMVIIPHAMLSDYLISSQLSSDQYSATVRTSLWLKSEELFVQALKHPDYNKHGAESAGNVLNDIVTFLRSPSERKSPDFYLKMMHIVISATKPFKAAFELLSKVRVDLKSSLDTELVTRASLSTLDQCLLSQISFDDGDVSSLVELIEQQDASWAINSLLPLLITSSTSDFKRNLLLALSSRTTVSVVANILRKYFSDFIQQHPQAFEFTIDDLGANSQRVTAIGQRKFGLNQEFLSIFQMSAERILSSKVLLAATPPVLHATHTEYAITKLSQLISRSDAVPIKSSSLFVTMLRSNVQLLKRPAEPRNWSKIPSVCERECIHCRLVARFIKGPDEQVQTFEMLPRYCEHVRSHYKRENDLAFHLSPGSVTDTMTITKSNSRYRRKYRRWRDNIDALEKIFEPLRTDYMKKVLGALYSDLVMLKDLKRQAAIPTFTLDSQVLSASEQVRPTVENQAVVDQVSRIAKASEAGSASGNKRKAEIELAR</sequence>
<dbReference type="Proteomes" id="UP000316270">
    <property type="component" value="Chromosome 9"/>
</dbReference>
<evidence type="ECO:0000313" key="2">
    <source>
        <dbReference type="EMBL" id="QDS73188.1"/>
    </source>
</evidence>
<proteinExistence type="predicted"/>
<dbReference type="PANTHER" id="PTHR33099:SF13">
    <property type="entry name" value="F-BOX DOMAIN-CONTAINING PROTEIN-RELATED"/>
    <property type="match status" value="1"/>
</dbReference>
<accession>A0A517LC17</accession>
<evidence type="ECO:0000256" key="1">
    <source>
        <dbReference type="SAM" id="MobiDB-lite"/>
    </source>
</evidence>
<organism evidence="2 3">
    <name type="scientific">Venturia effusa</name>
    <dbReference type="NCBI Taxonomy" id="50376"/>
    <lineage>
        <taxon>Eukaryota</taxon>
        <taxon>Fungi</taxon>
        <taxon>Dikarya</taxon>
        <taxon>Ascomycota</taxon>
        <taxon>Pezizomycotina</taxon>
        <taxon>Dothideomycetes</taxon>
        <taxon>Pleosporomycetidae</taxon>
        <taxon>Venturiales</taxon>
        <taxon>Venturiaceae</taxon>
        <taxon>Venturia</taxon>
    </lineage>
</organism>
<dbReference type="PANTHER" id="PTHR33099">
    <property type="entry name" value="FE2OG DIOXYGENASE DOMAIN-CONTAINING PROTEIN"/>
    <property type="match status" value="1"/>
</dbReference>
<evidence type="ECO:0000313" key="3">
    <source>
        <dbReference type="Proteomes" id="UP000316270"/>
    </source>
</evidence>